<gene>
    <name evidence="1" type="ORF">AK812_SmicGene9138</name>
</gene>
<comment type="caution">
    <text evidence="1">The sequence shown here is derived from an EMBL/GenBank/DDBJ whole genome shotgun (WGS) entry which is preliminary data.</text>
</comment>
<accession>A0A1Q9EJ84</accession>
<name>A0A1Q9EJ84_SYMMI</name>
<reference evidence="1 2" key="1">
    <citation type="submission" date="2016-02" db="EMBL/GenBank/DDBJ databases">
        <title>Genome analysis of coral dinoflagellate symbionts highlights evolutionary adaptations to a symbiotic lifestyle.</title>
        <authorList>
            <person name="Aranda M."/>
            <person name="Li Y."/>
            <person name="Liew Y.J."/>
            <person name="Baumgarten S."/>
            <person name="Simakov O."/>
            <person name="Wilson M."/>
            <person name="Piel J."/>
            <person name="Ashoor H."/>
            <person name="Bougouffa S."/>
            <person name="Bajic V.B."/>
            <person name="Ryu T."/>
            <person name="Ravasi T."/>
            <person name="Bayer T."/>
            <person name="Micklem G."/>
            <person name="Kim H."/>
            <person name="Bhak J."/>
            <person name="Lajeunesse T.C."/>
            <person name="Voolstra C.R."/>
        </authorList>
    </citation>
    <scope>NUCLEOTIDE SEQUENCE [LARGE SCALE GENOMIC DNA]</scope>
    <source>
        <strain evidence="1 2">CCMP2467</strain>
    </source>
</reference>
<sequence>MYNLLIWLAAHQDNAESSLDSFSSVEYHALRGVGECGNVNIEYSGDFTPGDAEEGQTEARALTPWFLVGNGGMGYWDYYRVTVEGEGYTVWPGSSYGSNTTAPGQNTRQIARHLFLPLSDGRQLVQVTVEGEGYTVWPGAQLWVLKSVLFSRAL</sequence>
<dbReference type="Proteomes" id="UP000186817">
    <property type="component" value="Unassembled WGS sequence"/>
</dbReference>
<evidence type="ECO:0000313" key="1">
    <source>
        <dbReference type="EMBL" id="OLQ07457.1"/>
    </source>
</evidence>
<organism evidence="1 2">
    <name type="scientific">Symbiodinium microadriaticum</name>
    <name type="common">Dinoflagellate</name>
    <name type="synonym">Zooxanthella microadriatica</name>
    <dbReference type="NCBI Taxonomy" id="2951"/>
    <lineage>
        <taxon>Eukaryota</taxon>
        <taxon>Sar</taxon>
        <taxon>Alveolata</taxon>
        <taxon>Dinophyceae</taxon>
        <taxon>Suessiales</taxon>
        <taxon>Symbiodiniaceae</taxon>
        <taxon>Symbiodinium</taxon>
    </lineage>
</organism>
<dbReference type="OrthoDB" id="10318201at2759"/>
<evidence type="ECO:0000313" key="2">
    <source>
        <dbReference type="Proteomes" id="UP000186817"/>
    </source>
</evidence>
<protein>
    <submittedName>
        <fullName evidence="1">Uncharacterized protein</fullName>
    </submittedName>
</protein>
<dbReference type="EMBL" id="LSRX01000138">
    <property type="protein sequence ID" value="OLQ07457.1"/>
    <property type="molecule type" value="Genomic_DNA"/>
</dbReference>
<dbReference type="AlphaFoldDB" id="A0A1Q9EJ84"/>
<keyword evidence="2" id="KW-1185">Reference proteome</keyword>
<proteinExistence type="predicted"/>